<reference evidence="2 3" key="1">
    <citation type="submission" date="2017-06" db="EMBL/GenBank/DDBJ databases">
        <title>Genome sequencing of cyanobaciteial culture collection at National Institute for Environmental Studies (NIES).</title>
        <authorList>
            <person name="Hirose Y."/>
            <person name="Shimura Y."/>
            <person name="Fujisawa T."/>
            <person name="Nakamura Y."/>
            <person name="Kawachi M."/>
        </authorList>
    </citation>
    <scope>NUCLEOTIDE SEQUENCE [LARGE SCALE GENOMIC DNA]</scope>
    <source>
        <strain evidence="2 3">NIES-4072</strain>
    </source>
</reference>
<evidence type="ECO:0000313" key="3">
    <source>
        <dbReference type="Proteomes" id="UP000245124"/>
    </source>
</evidence>
<feature type="compositionally biased region" description="Pro residues" evidence="1">
    <location>
        <begin position="155"/>
        <end position="178"/>
    </location>
</feature>
<organism evidence="2 3">
    <name type="scientific">Nostoc commune NIES-4072</name>
    <dbReference type="NCBI Taxonomy" id="2005467"/>
    <lineage>
        <taxon>Bacteria</taxon>
        <taxon>Bacillati</taxon>
        <taxon>Cyanobacteriota</taxon>
        <taxon>Cyanophyceae</taxon>
        <taxon>Nostocales</taxon>
        <taxon>Nostocaceae</taxon>
        <taxon>Nostoc</taxon>
    </lineage>
</organism>
<evidence type="ECO:0000256" key="1">
    <source>
        <dbReference type="SAM" id="MobiDB-lite"/>
    </source>
</evidence>
<proteinExistence type="predicted"/>
<name>A0A2R5FU99_NOSCO</name>
<dbReference type="AlphaFoldDB" id="A0A2R5FU99"/>
<dbReference type="EMBL" id="BDUD01000001">
    <property type="protein sequence ID" value="GBG19793.1"/>
    <property type="molecule type" value="Genomic_DNA"/>
</dbReference>
<sequence length="488" mass="55194">MSPFIVAFSKGFFLCHVLTSIFCGHHNSKPNTSACDHKTLWQQVLSFTTMYRPMADNFRRYFFVSRYSLYTELILGCLQIELGIICSVGIWTLSEAKLQAAQAHQTWKSPSELTERLTKFRRQEESTLKMPPYRLKPPILMAAPENFNPDLQLPPVLPKPPQNSSPLPPALPEPPQNSSPPTTSTEPRKPDAVLESIYTDYRYDTDNFGQTNLFFEPKIQFRLNNGNKIFIKTGFNFFEQRGVESVTNFPLQVGWQGKIGQVTLQTAAGVDVFNRLPTAINLNAKVEVPISRPRVSSSGQLLSAVMLSGNLEQGPYKSNARTLDNQITAWRFGPDLYWQIDRNTSLFSSLRLGSYNDGNAEVQSFSRLERKFGQFSLAANLFNWSFNRNLERTSGYFSPLDFLVYNAEVAWEGDISNFLRCRLAANLGQQRLQGEFDNAYTYQTRCTVKLSPNIETDLGYSFSNVRNQDTGGSAYGGNSLTGQLRVKF</sequence>
<feature type="region of interest" description="Disordered" evidence="1">
    <location>
        <begin position="151"/>
        <end position="191"/>
    </location>
</feature>
<dbReference type="Proteomes" id="UP000245124">
    <property type="component" value="Unassembled WGS sequence"/>
</dbReference>
<keyword evidence="3" id="KW-1185">Reference proteome</keyword>
<evidence type="ECO:0000313" key="2">
    <source>
        <dbReference type="EMBL" id="GBG19793.1"/>
    </source>
</evidence>
<evidence type="ECO:0008006" key="4">
    <source>
        <dbReference type="Google" id="ProtNLM"/>
    </source>
</evidence>
<protein>
    <recommendedName>
        <fullName evidence="4">Cellulose synthase operon C C-terminal domain-containing protein</fullName>
    </recommendedName>
</protein>
<gene>
    <name evidence="2" type="ORF">NIES4072_34620</name>
</gene>
<comment type="caution">
    <text evidence="2">The sequence shown here is derived from an EMBL/GenBank/DDBJ whole genome shotgun (WGS) entry which is preliminary data.</text>
</comment>
<accession>A0A2R5FU99</accession>